<dbReference type="EMBL" id="SDRB02007860">
    <property type="protein sequence ID" value="THG10513.1"/>
    <property type="molecule type" value="Genomic_DNA"/>
</dbReference>
<dbReference type="GO" id="GO:0005096">
    <property type="term" value="F:GTPase activator activity"/>
    <property type="evidence" value="ECO:0007669"/>
    <property type="project" value="InterPro"/>
</dbReference>
<dbReference type="PROSITE" id="PS50293">
    <property type="entry name" value="TPR_REGION"/>
    <property type="match status" value="1"/>
</dbReference>
<dbReference type="InterPro" id="IPR011990">
    <property type="entry name" value="TPR-like_helical_dom_sf"/>
</dbReference>
<dbReference type="Gene3D" id="1.25.40.10">
    <property type="entry name" value="Tetratricopeptide repeat domain"/>
    <property type="match status" value="1"/>
</dbReference>
<comment type="caution">
    <text evidence="1">The sequence shown here is derived from an EMBL/GenBank/DDBJ whole genome shotgun (WGS) entry which is preliminary data.</text>
</comment>
<name>A0A4S4E3P3_CAMSN</name>
<accession>A0A4S4E3P3</accession>
<dbReference type="SUPFAM" id="SSF48452">
    <property type="entry name" value="TPR-like"/>
    <property type="match status" value="1"/>
</dbReference>
<sequence>MSDDSCHPETSVLRMNSEAQDVVTSFDLRPSDCIRKGSAGVVGMMLLKSYQNLHVPFTQVLHYLETLRPHLLLEQMVCTAFRASADTLNQATFGGLKQMVTKMGQLYLTMASTLKHLQDASLQNLRCPPLFLAANRLSVDSEITEDVKRLCVVFEHVEKLLTVATSLHRKFLQAPRLSEVIFSDYYDFYLPTMGTGAVAGNHDMAIVFYELAFHFNPHCPEACNNLGVIYKDRDNLDKAVECYQAKL</sequence>
<reference evidence="1 2" key="1">
    <citation type="journal article" date="2018" name="Proc. Natl. Acad. Sci. U.S.A.">
        <title>Draft genome sequence of Camellia sinensis var. sinensis provides insights into the evolution of the tea genome and tea quality.</title>
        <authorList>
            <person name="Wei C."/>
            <person name="Yang H."/>
            <person name="Wang S."/>
            <person name="Zhao J."/>
            <person name="Liu C."/>
            <person name="Gao L."/>
            <person name="Xia E."/>
            <person name="Lu Y."/>
            <person name="Tai Y."/>
            <person name="She G."/>
            <person name="Sun J."/>
            <person name="Cao H."/>
            <person name="Tong W."/>
            <person name="Gao Q."/>
            <person name="Li Y."/>
            <person name="Deng W."/>
            <person name="Jiang X."/>
            <person name="Wang W."/>
            <person name="Chen Q."/>
            <person name="Zhang S."/>
            <person name="Li H."/>
            <person name="Wu J."/>
            <person name="Wang P."/>
            <person name="Li P."/>
            <person name="Shi C."/>
            <person name="Zheng F."/>
            <person name="Jian J."/>
            <person name="Huang B."/>
            <person name="Shan D."/>
            <person name="Shi M."/>
            <person name="Fang C."/>
            <person name="Yue Y."/>
            <person name="Li F."/>
            <person name="Li D."/>
            <person name="Wei S."/>
            <person name="Han B."/>
            <person name="Jiang C."/>
            <person name="Yin Y."/>
            <person name="Xia T."/>
            <person name="Zhang Z."/>
            <person name="Bennetzen J.L."/>
            <person name="Zhao S."/>
            <person name="Wan X."/>
        </authorList>
    </citation>
    <scope>NUCLEOTIDE SEQUENCE [LARGE SCALE GENOMIC DNA]</scope>
    <source>
        <strain evidence="2">cv. Shuchazao</strain>
        <tissue evidence="1">Leaf</tissue>
    </source>
</reference>
<keyword evidence="2" id="KW-1185">Reference proteome</keyword>
<dbReference type="PANTHER" id="PTHR21422">
    <property type="entry name" value="RAB3 GTPASE-ACTIVATING PROTEIN CATALYTIC SUBUNIT"/>
    <property type="match status" value="1"/>
</dbReference>
<dbReference type="STRING" id="542762.A0A4S4E3P3"/>
<organism evidence="1 2">
    <name type="scientific">Camellia sinensis var. sinensis</name>
    <name type="common">China tea</name>
    <dbReference type="NCBI Taxonomy" id="542762"/>
    <lineage>
        <taxon>Eukaryota</taxon>
        <taxon>Viridiplantae</taxon>
        <taxon>Streptophyta</taxon>
        <taxon>Embryophyta</taxon>
        <taxon>Tracheophyta</taxon>
        <taxon>Spermatophyta</taxon>
        <taxon>Magnoliopsida</taxon>
        <taxon>eudicotyledons</taxon>
        <taxon>Gunneridae</taxon>
        <taxon>Pentapetalae</taxon>
        <taxon>asterids</taxon>
        <taxon>Ericales</taxon>
        <taxon>Theaceae</taxon>
        <taxon>Camellia</taxon>
    </lineage>
</organism>
<dbReference type="InterPro" id="IPR019734">
    <property type="entry name" value="TPR_rpt"/>
</dbReference>
<dbReference type="AlphaFoldDB" id="A0A4S4E3P3"/>
<evidence type="ECO:0000313" key="2">
    <source>
        <dbReference type="Proteomes" id="UP000306102"/>
    </source>
</evidence>
<protein>
    <submittedName>
        <fullName evidence="1">Uncharacterized protein</fullName>
    </submittedName>
</protein>
<proteinExistence type="predicted"/>
<dbReference type="Proteomes" id="UP000306102">
    <property type="component" value="Unassembled WGS sequence"/>
</dbReference>
<dbReference type="Pfam" id="PF13181">
    <property type="entry name" value="TPR_8"/>
    <property type="match status" value="1"/>
</dbReference>
<dbReference type="PANTHER" id="PTHR21422:SF9">
    <property type="entry name" value="RAB3 GTPASE-ACTIVATING PROTEIN CATALYTIC SUBUNIT"/>
    <property type="match status" value="1"/>
</dbReference>
<gene>
    <name evidence="1" type="ORF">TEA_015460</name>
</gene>
<dbReference type="InterPro" id="IPR045700">
    <property type="entry name" value="Rab3GAP1"/>
</dbReference>
<evidence type="ECO:0000313" key="1">
    <source>
        <dbReference type="EMBL" id="THG10513.1"/>
    </source>
</evidence>